<keyword evidence="3" id="KW-1185">Reference proteome</keyword>
<evidence type="ECO:0000313" key="3">
    <source>
        <dbReference type="Proteomes" id="UP000077002"/>
    </source>
</evidence>
<dbReference type="EMBL" id="LVKK01000055">
    <property type="protein sequence ID" value="OAG38477.1"/>
    <property type="molecule type" value="Genomic_DNA"/>
</dbReference>
<protein>
    <submittedName>
        <fullName evidence="2">Kinetochore protein mis13</fullName>
    </submittedName>
</protein>
<dbReference type="Proteomes" id="UP000077002">
    <property type="component" value="Unassembled WGS sequence"/>
</dbReference>
<evidence type="ECO:0000256" key="1">
    <source>
        <dbReference type="SAM" id="MobiDB-lite"/>
    </source>
</evidence>
<feature type="region of interest" description="Disordered" evidence="1">
    <location>
        <begin position="368"/>
        <end position="503"/>
    </location>
</feature>
<gene>
    <name evidence="2" type="ORF">AYO21_07299</name>
</gene>
<evidence type="ECO:0000313" key="2">
    <source>
        <dbReference type="EMBL" id="OAG38477.1"/>
    </source>
</evidence>
<feature type="compositionally biased region" description="Polar residues" evidence="1">
    <location>
        <begin position="493"/>
        <end position="502"/>
    </location>
</feature>
<accession>A0A177F2C1</accession>
<sequence length="541" mass="60131">MLVRNSGTQPGAVIPLRISSLSNGSTQSPSQCINTDFVMWPAPDGWYTPARVSLHEDEEPFPKFQDPTKSLIIERTLLLDTLRSRATFVLHHARDHERLRFEALLSRVAPSGHIKHDQDLSYIRASIPGILALGESFRAQRRLGNKGKLPASRGFQTNLQSSSGELQPKDILKEKMKERSRKGIRQALIYEKDFRMGLLDQRTNEGVHQRGRSIKRTHPGAFDRAKVTTALVMLRQTFPTRYEAIPLEQPKTSVISEDQKSSGKLNVEKVGQQELSRGERAVSDANNAEGHSGSWKSTDSFESVKKKASSVFRGLVNKVSRGRFSNEKSKASGSSPPHAHTASQHKVSGHVAELDSFPVALKINDTVAASSNSSEPTCAEADSSTERRKPQTKEVVNEAGIVRKRENRVSRRSGHPNASTVARTPSAQRSSAKPSSTGITGNNEARATTARLHRPALRPRMISVKARNRNTLHKRRRSQNFAASKDQAPQKASALNLNQASSRWHVEVKAPNRQTLRKSEDKVLRVMEKVDQKVFGENNTR</sequence>
<feature type="region of interest" description="Disordered" evidence="1">
    <location>
        <begin position="272"/>
        <end position="300"/>
    </location>
</feature>
<dbReference type="AlphaFoldDB" id="A0A177F2C1"/>
<feature type="compositionally biased region" description="Basic residues" evidence="1">
    <location>
        <begin position="466"/>
        <end position="478"/>
    </location>
</feature>
<organism evidence="2 3">
    <name type="scientific">Fonsecaea monophora</name>
    <dbReference type="NCBI Taxonomy" id="254056"/>
    <lineage>
        <taxon>Eukaryota</taxon>
        <taxon>Fungi</taxon>
        <taxon>Dikarya</taxon>
        <taxon>Ascomycota</taxon>
        <taxon>Pezizomycotina</taxon>
        <taxon>Eurotiomycetes</taxon>
        <taxon>Chaetothyriomycetidae</taxon>
        <taxon>Chaetothyriales</taxon>
        <taxon>Herpotrichiellaceae</taxon>
        <taxon>Fonsecaea</taxon>
    </lineage>
</organism>
<dbReference type="OrthoDB" id="4147590at2759"/>
<proteinExistence type="predicted"/>
<feature type="compositionally biased region" description="Polar residues" evidence="1">
    <location>
        <begin position="331"/>
        <end position="346"/>
    </location>
</feature>
<comment type="caution">
    <text evidence="2">The sequence shown here is derived from an EMBL/GenBank/DDBJ whole genome shotgun (WGS) entry which is preliminary data.</text>
</comment>
<feature type="compositionally biased region" description="Basic and acidic residues" evidence="1">
    <location>
        <begin position="384"/>
        <end position="409"/>
    </location>
</feature>
<dbReference type="GeneID" id="34602455"/>
<feature type="region of interest" description="Disordered" evidence="1">
    <location>
        <begin position="322"/>
        <end position="349"/>
    </location>
</feature>
<feature type="compositionally biased region" description="Polar residues" evidence="1">
    <location>
        <begin position="416"/>
        <end position="446"/>
    </location>
</feature>
<name>A0A177F2C1_9EURO</name>
<reference evidence="2 3" key="1">
    <citation type="submission" date="2016-03" db="EMBL/GenBank/DDBJ databases">
        <title>Draft genome sequence of the Fonsecaea monophora CBS 269.37.</title>
        <authorList>
            <person name="Bombassaro A."/>
            <person name="Vinicius W.A."/>
            <person name="De Hoog S."/>
            <person name="Sun J."/>
            <person name="Souza E.M."/>
            <person name="Raittz R.T."/>
            <person name="Costa F."/>
            <person name="Leao A.C."/>
            <person name="Tadra-Sfeir M.Z."/>
            <person name="Baura V."/>
            <person name="Balsanelli E."/>
            <person name="Pedrosa F.O."/>
            <person name="Moreno L.F."/>
            <person name="Steffens M.B."/>
            <person name="Xi L."/>
            <person name="Bocca A.L."/>
            <person name="Felipe M.S."/>
            <person name="Teixeira M."/>
            <person name="Telles Filho F.Q."/>
            <person name="Azevedo C.M."/>
            <person name="Gomes R."/>
            <person name="Vicente V.A."/>
        </authorList>
    </citation>
    <scope>NUCLEOTIDE SEQUENCE [LARGE SCALE GENOMIC DNA]</scope>
    <source>
        <strain evidence="2 3">CBS 269.37</strain>
    </source>
</reference>
<dbReference type="RefSeq" id="XP_022510429.1">
    <property type="nucleotide sequence ID" value="XM_022657256.1"/>
</dbReference>